<sequence length="110" mass="12617">MLCLSFFAFFIGCLQENNAVSGEYISERNFRENNESIIFNNSNFLFYEGNFTHINYNNSTNVVKYGMFKNNNNLLTLNYVDGDIIEYTVTSSGQVLIPVNENISLPEDDN</sequence>
<evidence type="ECO:0000313" key="2">
    <source>
        <dbReference type="Proteomes" id="UP000002408"/>
    </source>
</evidence>
<dbReference type="EMBL" id="CP000780">
    <property type="protein sequence ID" value="ABS55943.1"/>
    <property type="molecule type" value="Genomic_DNA"/>
</dbReference>
<protein>
    <submittedName>
        <fullName evidence="1">Uncharacterized protein</fullName>
    </submittedName>
</protein>
<dbReference type="HOGENOM" id="CLU_2165238_0_0_2"/>
<dbReference type="AlphaFoldDB" id="A7I882"/>
<dbReference type="KEGG" id="mbn:Mboo_1425"/>
<keyword evidence="2" id="KW-1185">Reference proteome</keyword>
<dbReference type="Proteomes" id="UP000002408">
    <property type="component" value="Chromosome"/>
</dbReference>
<gene>
    <name evidence="1" type="ordered locus">Mboo_1425</name>
</gene>
<reference evidence="2" key="1">
    <citation type="journal article" date="2015" name="Microbiology">
        <title>Genome of Methanoregula boonei 6A8 reveals adaptations to oligotrophic peatland environments.</title>
        <authorList>
            <person name="Braeuer S."/>
            <person name="Cadillo-Quiroz H."/>
            <person name="Kyrpides N."/>
            <person name="Woyke T."/>
            <person name="Goodwin L."/>
            <person name="Detter C."/>
            <person name="Podell S."/>
            <person name="Yavitt J.B."/>
            <person name="Zinder S.H."/>
        </authorList>
    </citation>
    <scope>NUCLEOTIDE SEQUENCE [LARGE SCALE GENOMIC DNA]</scope>
    <source>
        <strain evidence="2">DSM 21154 / JCM 14090 / 6A8</strain>
    </source>
</reference>
<name>A7I882_METB6</name>
<proteinExistence type="predicted"/>
<organism evidence="1 2">
    <name type="scientific">Methanoregula boonei (strain DSM 21154 / JCM 14090 / 6A8)</name>
    <dbReference type="NCBI Taxonomy" id="456442"/>
    <lineage>
        <taxon>Archaea</taxon>
        <taxon>Methanobacteriati</taxon>
        <taxon>Methanobacteriota</taxon>
        <taxon>Stenosarchaea group</taxon>
        <taxon>Methanomicrobia</taxon>
        <taxon>Methanomicrobiales</taxon>
        <taxon>Methanoregulaceae</taxon>
        <taxon>Methanoregula</taxon>
    </lineage>
</organism>
<evidence type="ECO:0000313" key="1">
    <source>
        <dbReference type="EMBL" id="ABS55943.1"/>
    </source>
</evidence>
<accession>A7I882</accession>